<reference evidence="1 2" key="1">
    <citation type="submission" date="2016-05" db="EMBL/GenBank/DDBJ databases">
        <title>Draft Genome Sequence of Algibacter sp. Strain SK-16 Isolated from the Surface Water of Aburatsubo Inlet.</title>
        <authorList>
            <person name="Wong S.-K."/>
            <person name="Yoshizawa S."/>
            <person name="Nakajima Y."/>
            <person name="Ogura Y."/>
            <person name="Tetsuya H."/>
            <person name="Hamasaki K."/>
        </authorList>
    </citation>
    <scope>NUCLEOTIDE SEQUENCE [LARGE SCALE GENOMIC DNA]</scope>
    <source>
        <strain evidence="1 2">SK-16</strain>
    </source>
</reference>
<evidence type="ECO:0000313" key="1">
    <source>
        <dbReference type="EMBL" id="OEK08794.1"/>
    </source>
</evidence>
<protein>
    <recommendedName>
        <fullName evidence="3">GIY-YIG domain-containing protein</fullName>
    </recommendedName>
</protein>
<dbReference type="RefSeq" id="WP_069829476.1">
    <property type="nucleotide sequence ID" value="NZ_MDJD01000028.1"/>
</dbReference>
<accession>A0A1E5TBP0</accession>
<dbReference type="OrthoDB" id="3078827at2"/>
<organism evidence="1 2">
    <name type="scientific">Flavivirga aquatica</name>
    <dbReference type="NCBI Taxonomy" id="1849968"/>
    <lineage>
        <taxon>Bacteria</taxon>
        <taxon>Pseudomonadati</taxon>
        <taxon>Bacteroidota</taxon>
        <taxon>Flavobacteriia</taxon>
        <taxon>Flavobacteriales</taxon>
        <taxon>Flavobacteriaceae</taxon>
        <taxon>Flavivirga</taxon>
    </lineage>
</organism>
<name>A0A1E5TBP0_9FLAO</name>
<gene>
    <name evidence="1" type="ORF">A8C32_00510</name>
</gene>
<dbReference type="Proteomes" id="UP000095713">
    <property type="component" value="Unassembled WGS sequence"/>
</dbReference>
<dbReference type="SUPFAM" id="SSF82771">
    <property type="entry name" value="GIY-YIG endonuclease"/>
    <property type="match status" value="1"/>
</dbReference>
<dbReference type="STRING" id="1849968.A8C32_00510"/>
<dbReference type="InterPro" id="IPR035901">
    <property type="entry name" value="GIY-YIG_endonuc_sf"/>
</dbReference>
<comment type="caution">
    <text evidence="1">The sequence shown here is derived from an EMBL/GenBank/DDBJ whole genome shotgun (WGS) entry which is preliminary data.</text>
</comment>
<keyword evidence="2" id="KW-1185">Reference proteome</keyword>
<proteinExistence type="predicted"/>
<evidence type="ECO:0008006" key="3">
    <source>
        <dbReference type="Google" id="ProtNLM"/>
    </source>
</evidence>
<sequence length="380" mass="42790">MGENKFQVIYKNKVEKETIVPVQNIDRKLTEEQKESNIVRVNEEGTSLMQVKYEFISVGETIAQIKYNTAATVTKQGTIVVSQFKQEISSRGEEVWYYNNSHGTFKGTLAEAKLAFPDVNFEGINQPEIQYVDNPEFGQMPIIPNSQPLQWDTINEYDGEKEGGPTTWEKWADATQTALDVVGLIPGVGEIADCINGVISLSRGNYADAALSFAAMIPFAGTAATVTKQARKLKKLAKTNKEATEGIYDLIVKNGDDVENYIGKSKNVFQRFTQHFNPKRGQFATKTLDKGSIIHKMDGATDYQMEVVENWLILKKHGNNWQDNRKLLNILNKRNPVGGRFDLKSDKGIDLFMEKAEGVIDNFERYGLRESLEQSLKNIN</sequence>
<dbReference type="CDD" id="cd00719">
    <property type="entry name" value="GIY-YIG_SF"/>
    <property type="match status" value="1"/>
</dbReference>
<dbReference type="EMBL" id="MDJD01000028">
    <property type="protein sequence ID" value="OEK08794.1"/>
    <property type="molecule type" value="Genomic_DNA"/>
</dbReference>
<dbReference type="AlphaFoldDB" id="A0A1E5TBP0"/>
<dbReference type="CDD" id="cd20745">
    <property type="entry name" value="FIX_RhsA_AHH_HNH-like"/>
    <property type="match status" value="1"/>
</dbReference>
<evidence type="ECO:0000313" key="2">
    <source>
        <dbReference type="Proteomes" id="UP000095713"/>
    </source>
</evidence>